<dbReference type="Pfam" id="PF13189">
    <property type="entry name" value="Cytidylate_kin2"/>
    <property type="match status" value="1"/>
</dbReference>
<reference evidence="1" key="1">
    <citation type="journal article" date="2011" name="Environ. Microbiol.">
        <title>Genomic insights into the metabolic potential of the polycyclic aromatic hydrocarbon degrading sulfate-reducing Deltaproteobacterium N47.</title>
        <authorList>
            <person name="Bergmann F."/>
            <person name="Selesi D."/>
            <person name="Weinmaier T."/>
            <person name="Tischler P."/>
            <person name="Rattei T."/>
            <person name="Meckenstock R.U."/>
        </authorList>
    </citation>
    <scope>NUCLEOTIDE SEQUENCE</scope>
</reference>
<proteinExistence type="predicted"/>
<evidence type="ECO:0000313" key="1">
    <source>
        <dbReference type="EMBL" id="CBX28631.1"/>
    </source>
</evidence>
<evidence type="ECO:0008006" key="2">
    <source>
        <dbReference type="Google" id="ProtNLM"/>
    </source>
</evidence>
<dbReference type="Gene3D" id="3.40.50.300">
    <property type="entry name" value="P-loop containing nucleotide triphosphate hydrolases"/>
    <property type="match status" value="1"/>
</dbReference>
<gene>
    <name evidence="1" type="ORF">N47_G39550</name>
</gene>
<protein>
    <recommendedName>
        <fullName evidence="2">Histidine kinase</fullName>
    </recommendedName>
</protein>
<dbReference type="InterPro" id="IPR027417">
    <property type="entry name" value="P-loop_NTPase"/>
</dbReference>
<dbReference type="AlphaFoldDB" id="E1YDI7"/>
<dbReference type="EMBL" id="FR695868">
    <property type="protein sequence ID" value="CBX28631.1"/>
    <property type="molecule type" value="Genomic_DNA"/>
</dbReference>
<organism evidence="1">
    <name type="scientific">uncultured Desulfobacterium sp</name>
    <dbReference type="NCBI Taxonomy" id="201089"/>
    <lineage>
        <taxon>Bacteria</taxon>
        <taxon>Pseudomonadati</taxon>
        <taxon>Thermodesulfobacteriota</taxon>
        <taxon>Desulfobacteria</taxon>
        <taxon>Desulfobacterales</taxon>
        <taxon>Desulfobacteriaceae</taxon>
        <taxon>Desulfobacterium</taxon>
        <taxon>environmental samples</taxon>
    </lineage>
</organism>
<name>E1YDI7_9BACT</name>
<sequence>MSIITISRASYSGGEEVAEKVAKKLGYDRISREILLDASEMFNIPEIKLARAINDAPSILDRFNNGKETYVTYIQAALLKYLREDNIVYHGLAGHFFVKDIKHVLKVRIIADMEDRVRTEIERMKISEEKAIKAIKKDDEQRRKWSHFLYGIDTWNNSLYDLILHIKNITTEDAADIICHAASLEHFKTTPESQKRIEDIALAAEVRAELFDLCPYVETTANDGIVSVTARVHEYQRSNISPELIAKAERVNGVKGIKMTILPITVYTD</sequence>
<accession>E1YDI7</accession>